<dbReference type="InterPro" id="IPR022907">
    <property type="entry name" value="VapC_family"/>
</dbReference>
<dbReference type="SUPFAM" id="SSF88723">
    <property type="entry name" value="PIN domain-like"/>
    <property type="match status" value="1"/>
</dbReference>
<keyword evidence="3 6" id="KW-0479">Metal-binding</keyword>
<accession>A0ABY8QNQ0</accession>
<dbReference type="Pfam" id="PF01850">
    <property type="entry name" value="PIN"/>
    <property type="match status" value="1"/>
</dbReference>
<comment type="cofactor">
    <cofactor evidence="6">
        <name>Mg(2+)</name>
        <dbReference type="ChEBI" id="CHEBI:18420"/>
    </cofactor>
</comment>
<evidence type="ECO:0000256" key="4">
    <source>
        <dbReference type="ARBA" id="ARBA00022801"/>
    </source>
</evidence>
<dbReference type="EC" id="3.1.-.-" evidence="6"/>
<keyword evidence="9" id="KW-1185">Reference proteome</keyword>
<dbReference type="Proteomes" id="UP001209083">
    <property type="component" value="Chromosome"/>
</dbReference>
<organism evidence="8 9">
    <name type="scientific">Saxibacter everestensis</name>
    <dbReference type="NCBI Taxonomy" id="2909229"/>
    <lineage>
        <taxon>Bacteria</taxon>
        <taxon>Bacillati</taxon>
        <taxon>Actinomycetota</taxon>
        <taxon>Actinomycetes</taxon>
        <taxon>Micrococcales</taxon>
        <taxon>Brevibacteriaceae</taxon>
        <taxon>Saxibacter</taxon>
    </lineage>
</organism>
<name>A0ABY8QNQ0_9MICO</name>
<evidence type="ECO:0000256" key="5">
    <source>
        <dbReference type="ARBA" id="ARBA00022842"/>
    </source>
</evidence>
<dbReference type="HAMAP" id="MF_00265">
    <property type="entry name" value="VapC_Nob1"/>
    <property type="match status" value="1"/>
</dbReference>
<evidence type="ECO:0000256" key="1">
    <source>
        <dbReference type="ARBA" id="ARBA00022649"/>
    </source>
</evidence>
<sequence>MILVDTSIWVDHLHQRDPELSALLARNEVGAHNLVIGELALGSIRNRQNFLELMTNLPRLPEAGHAEVLAFVDNHRLYGRGLSLVDAHLLAAVQLSPGSSLWTRDKRLAAVAAQLEPGA</sequence>
<dbReference type="RefSeq" id="WP_349637358.1">
    <property type="nucleotide sequence ID" value="NZ_CP090958.1"/>
</dbReference>
<dbReference type="InterPro" id="IPR002716">
    <property type="entry name" value="PIN_dom"/>
</dbReference>
<evidence type="ECO:0000256" key="3">
    <source>
        <dbReference type="ARBA" id="ARBA00022723"/>
    </source>
</evidence>
<evidence type="ECO:0000259" key="7">
    <source>
        <dbReference type="Pfam" id="PF01850"/>
    </source>
</evidence>
<evidence type="ECO:0000313" key="8">
    <source>
        <dbReference type="EMBL" id="WGW10577.1"/>
    </source>
</evidence>
<gene>
    <name evidence="6" type="primary">vapC</name>
    <name evidence="8" type="ORF">LWF01_10550</name>
</gene>
<keyword evidence="6" id="KW-0800">Toxin</keyword>
<keyword evidence="2 6" id="KW-0540">Nuclease</keyword>
<comment type="similarity">
    <text evidence="6">Belongs to the PINc/VapC protein family.</text>
</comment>
<evidence type="ECO:0000256" key="6">
    <source>
        <dbReference type="HAMAP-Rule" id="MF_00265"/>
    </source>
</evidence>
<reference evidence="8 9" key="1">
    <citation type="submission" date="2023-05" db="EMBL/GenBank/DDBJ databases">
        <title>Lithophilousrod everest ZFBP1038 complete genpme.</title>
        <authorList>
            <person name="Tian M."/>
        </authorList>
    </citation>
    <scope>NUCLEOTIDE SEQUENCE [LARGE SCALE GENOMIC DNA]</scope>
    <source>
        <strain evidence="8 9">ZFBP1038</strain>
    </source>
</reference>
<feature type="binding site" evidence="6">
    <location>
        <position position="86"/>
    </location>
    <ligand>
        <name>Mg(2+)</name>
        <dbReference type="ChEBI" id="CHEBI:18420"/>
    </ligand>
</feature>
<dbReference type="InterPro" id="IPR029060">
    <property type="entry name" value="PIN-like_dom_sf"/>
</dbReference>
<dbReference type="EMBL" id="CP090958">
    <property type="protein sequence ID" value="WGW10577.1"/>
    <property type="molecule type" value="Genomic_DNA"/>
</dbReference>
<protein>
    <recommendedName>
        <fullName evidence="6">Ribonuclease VapC</fullName>
        <shortName evidence="6">RNase VapC</shortName>
        <ecNumber evidence="6">3.1.-.-</ecNumber>
    </recommendedName>
    <alternativeName>
        <fullName evidence="6">Toxin VapC</fullName>
    </alternativeName>
</protein>
<keyword evidence="4 6" id="KW-0378">Hydrolase</keyword>
<keyword evidence="1 6" id="KW-1277">Toxin-antitoxin system</keyword>
<comment type="function">
    <text evidence="6">Toxic component of a toxin-antitoxin (TA) system. An RNase.</text>
</comment>
<evidence type="ECO:0000256" key="2">
    <source>
        <dbReference type="ARBA" id="ARBA00022722"/>
    </source>
</evidence>
<feature type="binding site" evidence="6">
    <location>
        <position position="5"/>
    </location>
    <ligand>
        <name>Mg(2+)</name>
        <dbReference type="ChEBI" id="CHEBI:18420"/>
    </ligand>
</feature>
<keyword evidence="5 6" id="KW-0460">Magnesium</keyword>
<proteinExistence type="inferred from homology"/>
<evidence type="ECO:0000313" key="9">
    <source>
        <dbReference type="Proteomes" id="UP001209083"/>
    </source>
</evidence>
<feature type="domain" description="PIN" evidence="7">
    <location>
        <begin position="2"/>
        <end position="112"/>
    </location>
</feature>
<dbReference type="Gene3D" id="3.40.50.1010">
    <property type="entry name" value="5'-nuclease"/>
    <property type="match status" value="1"/>
</dbReference>